<gene>
    <name evidence="3" type="ORF">ACFQGB_13470</name>
</gene>
<dbReference type="Proteomes" id="UP001596395">
    <property type="component" value="Unassembled WGS sequence"/>
</dbReference>
<feature type="transmembrane region" description="Helical" evidence="2">
    <location>
        <begin position="117"/>
        <end position="138"/>
    </location>
</feature>
<protein>
    <recommendedName>
        <fullName evidence="5">N-terminal 7TM region of histidine kinase</fullName>
    </recommendedName>
</protein>
<comment type="caution">
    <text evidence="3">The sequence shown here is derived from an EMBL/GenBank/DDBJ whole genome shotgun (WGS) entry which is preliminary data.</text>
</comment>
<organism evidence="3 4">
    <name type="scientific">Halorubellus litoreus</name>
    <dbReference type="NCBI Taxonomy" id="755308"/>
    <lineage>
        <taxon>Archaea</taxon>
        <taxon>Methanobacteriati</taxon>
        <taxon>Methanobacteriota</taxon>
        <taxon>Stenosarchaea group</taxon>
        <taxon>Halobacteria</taxon>
        <taxon>Halobacteriales</taxon>
        <taxon>Halorubellaceae</taxon>
        <taxon>Halorubellus</taxon>
    </lineage>
</organism>
<reference evidence="3 4" key="1">
    <citation type="journal article" date="2019" name="Int. J. Syst. Evol. Microbiol.">
        <title>The Global Catalogue of Microorganisms (GCM) 10K type strain sequencing project: providing services to taxonomists for standard genome sequencing and annotation.</title>
        <authorList>
            <consortium name="The Broad Institute Genomics Platform"/>
            <consortium name="The Broad Institute Genome Sequencing Center for Infectious Disease"/>
            <person name="Wu L."/>
            <person name="Ma J."/>
        </authorList>
    </citation>
    <scope>NUCLEOTIDE SEQUENCE [LARGE SCALE GENOMIC DNA]</scope>
    <source>
        <strain evidence="3 4">GX26</strain>
    </source>
</reference>
<evidence type="ECO:0000256" key="1">
    <source>
        <dbReference type="SAM" id="MobiDB-lite"/>
    </source>
</evidence>
<evidence type="ECO:0008006" key="5">
    <source>
        <dbReference type="Google" id="ProtNLM"/>
    </source>
</evidence>
<dbReference type="AlphaFoldDB" id="A0ABD5VIV5"/>
<evidence type="ECO:0000256" key="2">
    <source>
        <dbReference type="SAM" id="Phobius"/>
    </source>
</evidence>
<accession>A0ABD5VIV5</accession>
<dbReference type="EMBL" id="JBHSXN010000002">
    <property type="protein sequence ID" value="MFC6953876.1"/>
    <property type="molecule type" value="Genomic_DNA"/>
</dbReference>
<keyword evidence="2" id="KW-1133">Transmembrane helix</keyword>
<feature type="compositionally biased region" description="Basic and acidic residues" evidence="1">
    <location>
        <begin position="205"/>
        <end position="216"/>
    </location>
</feature>
<sequence>MMDTAASQTDESMRDGLGLDAFLVVGAVLAAVGWGGTQFLASSPGLALEVLGFEAAVVVVAYWLVASVGMVALALAAGQRVVRYSPLLWAWGGLVSLALLVDVAVVLGAFGPSLGRTLLWTPWPIVIGVGFALTGIVAAHRARGAYLVGALAAGLVVLAAILFPSTVADWAFAATGVVHAVPLLVDARVGDRDADPADDAASTYEFRELDRERAGDDAEEGGA</sequence>
<feature type="transmembrane region" description="Helical" evidence="2">
    <location>
        <begin position="88"/>
        <end position="111"/>
    </location>
</feature>
<feature type="transmembrane region" description="Helical" evidence="2">
    <location>
        <begin position="53"/>
        <end position="76"/>
    </location>
</feature>
<evidence type="ECO:0000313" key="4">
    <source>
        <dbReference type="Proteomes" id="UP001596395"/>
    </source>
</evidence>
<feature type="region of interest" description="Disordered" evidence="1">
    <location>
        <begin position="193"/>
        <end position="223"/>
    </location>
</feature>
<feature type="transmembrane region" description="Helical" evidence="2">
    <location>
        <begin position="21"/>
        <end position="41"/>
    </location>
</feature>
<proteinExistence type="predicted"/>
<keyword evidence="2" id="KW-0812">Transmembrane</keyword>
<evidence type="ECO:0000313" key="3">
    <source>
        <dbReference type="EMBL" id="MFC6953876.1"/>
    </source>
</evidence>
<dbReference type="RefSeq" id="WP_336350826.1">
    <property type="nucleotide sequence ID" value="NZ_JAZAQL010000002.1"/>
</dbReference>
<feature type="transmembrane region" description="Helical" evidence="2">
    <location>
        <begin position="145"/>
        <end position="164"/>
    </location>
</feature>
<name>A0ABD5VIV5_9EURY</name>
<keyword evidence="4" id="KW-1185">Reference proteome</keyword>
<keyword evidence="2" id="KW-0472">Membrane</keyword>